<gene>
    <name evidence="6" type="ORF">AbraCBS73388_001664</name>
</gene>
<comment type="caution">
    <text evidence="6">The sequence shown here is derived from an EMBL/GenBank/DDBJ whole genome shotgun (WGS) entry which is preliminary data.</text>
</comment>
<reference evidence="6" key="1">
    <citation type="submission" date="2022-07" db="EMBL/GenBank/DDBJ databases">
        <title>Taxonomy of Aspergillus series Nigri: significant species reduction supported by multi-species coalescent approaches.</title>
        <authorList>
            <person name="Bian C."/>
            <person name="Kusuya Y."/>
            <person name="Sklenar F."/>
            <person name="D'hooge E."/>
            <person name="Yaguchi T."/>
            <person name="Takahashi H."/>
            <person name="Hubka V."/>
        </authorList>
    </citation>
    <scope>NUCLEOTIDE SEQUENCE</scope>
    <source>
        <strain evidence="6">CBS 733.88</strain>
    </source>
</reference>
<dbReference type="GO" id="GO:0005634">
    <property type="term" value="C:nucleus"/>
    <property type="evidence" value="ECO:0007669"/>
    <property type="project" value="TreeGrafter"/>
</dbReference>
<proteinExistence type="predicted"/>
<feature type="domain" description="Xylanolytic transcriptional activator regulatory" evidence="5">
    <location>
        <begin position="229"/>
        <end position="290"/>
    </location>
</feature>
<organism evidence="6 7">
    <name type="scientific">Aspergillus brasiliensis</name>
    <dbReference type="NCBI Taxonomy" id="319629"/>
    <lineage>
        <taxon>Eukaryota</taxon>
        <taxon>Fungi</taxon>
        <taxon>Dikarya</taxon>
        <taxon>Ascomycota</taxon>
        <taxon>Pezizomycotina</taxon>
        <taxon>Eurotiomycetes</taxon>
        <taxon>Eurotiomycetidae</taxon>
        <taxon>Eurotiales</taxon>
        <taxon>Aspergillaceae</taxon>
        <taxon>Aspergillus</taxon>
        <taxon>Aspergillus subgen. Circumdati</taxon>
    </lineage>
</organism>
<dbReference type="GO" id="GO:0006351">
    <property type="term" value="P:DNA-templated transcription"/>
    <property type="evidence" value="ECO:0007669"/>
    <property type="project" value="InterPro"/>
</dbReference>
<evidence type="ECO:0000256" key="4">
    <source>
        <dbReference type="SAM" id="MobiDB-lite"/>
    </source>
</evidence>
<evidence type="ECO:0000256" key="3">
    <source>
        <dbReference type="ARBA" id="ARBA00023242"/>
    </source>
</evidence>
<sequence>MLLTFRPSRPHKVPPKSLQPASMSPARREAVSYAVSHCADSMNGVMGDPQQTHEAFGSSSAGTFLHEVKAAIDARLKVPAPSTSKTGALRRGLYAGLLAADTSDEDPDLYRLPPQEMSTSLMDAYWAQNWILYPFVNRAQIESAYSALWTVPRMRCRGTVMCLIHLCMALGCLYCEQIPPQQRSSMGDDIFARAEQLHLLTKKSPSLESVQCLSLMSVYLQSTAKVYQCWMMAGEAIRMAQSIGLHEARSTAEMADQHAFSVISVTLGRPSMIPRALPNPAPLPSMIDDEFFEVQTEGSAMRPDGRPCNMSFAVKTLELYEIMNDVLVDLYMDASQTRHHCLHGMVTMGPKAFDVSLTEVMLRECTTLCSQLAYELIELFNDNLDFETLTGPLPAWWYSVLYIFTAATVIVAKCIPHIDSNDEATLNERARSRQAWQTALRILRIYSKVSNAAERCVNALESIAAKIFCDGHPPMPDNLGEELREDEQPSDLHLSGWYPEETFLTDFPFDLYDMTWLNTMSGNS</sequence>
<dbReference type="GO" id="GO:0000435">
    <property type="term" value="P:positive regulation of transcription from RNA polymerase II promoter by galactose"/>
    <property type="evidence" value="ECO:0007669"/>
    <property type="project" value="TreeGrafter"/>
</dbReference>
<keyword evidence="2" id="KW-0804">Transcription</keyword>
<evidence type="ECO:0000259" key="5">
    <source>
        <dbReference type="SMART" id="SM00906"/>
    </source>
</evidence>
<evidence type="ECO:0000256" key="1">
    <source>
        <dbReference type="ARBA" id="ARBA00023015"/>
    </source>
</evidence>
<feature type="region of interest" description="Disordered" evidence="4">
    <location>
        <begin position="1"/>
        <end position="25"/>
    </location>
</feature>
<protein>
    <recommendedName>
        <fullName evidence="5">Xylanolytic transcriptional activator regulatory domain-containing protein</fullName>
    </recommendedName>
</protein>
<evidence type="ECO:0000313" key="7">
    <source>
        <dbReference type="Proteomes" id="UP001143548"/>
    </source>
</evidence>
<dbReference type="Pfam" id="PF04082">
    <property type="entry name" value="Fungal_trans"/>
    <property type="match status" value="1"/>
</dbReference>
<accession>A0A9W5YZZ3</accession>
<dbReference type="AlphaFoldDB" id="A0A9W5YZZ3"/>
<dbReference type="CDD" id="cd12148">
    <property type="entry name" value="fungal_TF_MHR"/>
    <property type="match status" value="1"/>
</dbReference>
<evidence type="ECO:0000313" key="6">
    <source>
        <dbReference type="EMBL" id="GKZ25853.1"/>
    </source>
</evidence>
<dbReference type="GO" id="GO:0000981">
    <property type="term" value="F:DNA-binding transcription factor activity, RNA polymerase II-specific"/>
    <property type="evidence" value="ECO:0007669"/>
    <property type="project" value="TreeGrafter"/>
</dbReference>
<name>A0A9W5YZZ3_9EURO</name>
<dbReference type="Proteomes" id="UP001143548">
    <property type="component" value="Unassembled WGS sequence"/>
</dbReference>
<keyword evidence="3" id="KW-0539">Nucleus</keyword>
<dbReference type="EMBL" id="BROQ01000124">
    <property type="protein sequence ID" value="GKZ25853.1"/>
    <property type="molecule type" value="Genomic_DNA"/>
</dbReference>
<dbReference type="SMART" id="SM00906">
    <property type="entry name" value="Fungal_trans"/>
    <property type="match status" value="1"/>
</dbReference>
<dbReference type="PANTHER" id="PTHR47424">
    <property type="entry name" value="REGULATORY PROTEIN GAL4"/>
    <property type="match status" value="1"/>
</dbReference>
<dbReference type="GO" id="GO:0008270">
    <property type="term" value="F:zinc ion binding"/>
    <property type="evidence" value="ECO:0007669"/>
    <property type="project" value="InterPro"/>
</dbReference>
<evidence type="ECO:0000256" key="2">
    <source>
        <dbReference type="ARBA" id="ARBA00023163"/>
    </source>
</evidence>
<dbReference type="InterPro" id="IPR007219">
    <property type="entry name" value="XnlR_reg_dom"/>
</dbReference>
<dbReference type="InterPro" id="IPR051127">
    <property type="entry name" value="Fungal_SecMet_Regulators"/>
</dbReference>
<dbReference type="PANTHER" id="PTHR47424:SF4">
    <property type="entry name" value="ZN(II)2CYS6 TRANSCRIPTION FACTOR (EUROFUNG)"/>
    <property type="match status" value="1"/>
</dbReference>
<dbReference type="GO" id="GO:0000978">
    <property type="term" value="F:RNA polymerase II cis-regulatory region sequence-specific DNA binding"/>
    <property type="evidence" value="ECO:0007669"/>
    <property type="project" value="TreeGrafter"/>
</dbReference>
<keyword evidence="1" id="KW-0805">Transcription regulation</keyword>